<feature type="region of interest" description="Disordered" evidence="1">
    <location>
        <begin position="164"/>
        <end position="256"/>
    </location>
</feature>
<feature type="region of interest" description="Disordered" evidence="1">
    <location>
        <begin position="414"/>
        <end position="449"/>
    </location>
</feature>
<dbReference type="AlphaFoldDB" id="A0A8H7U4U2"/>
<evidence type="ECO:0000313" key="3">
    <source>
        <dbReference type="Proteomes" id="UP000639403"/>
    </source>
</evidence>
<feature type="compositionally biased region" description="Basic and acidic residues" evidence="1">
    <location>
        <begin position="241"/>
        <end position="256"/>
    </location>
</feature>
<reference evidence="2" key="2">
    <citation type="journal article" name="Front. Microbiol.">
        <title>Degradative Capacity of Two Strains of Rhodonia placenta: From Phenotype to Genotype.</title>
        <authorList>
            <person name="Kolle M."/>
            <person name="Horta M.A.C."/>
            <person name="Nowrousian M."/>
            <person name="Ohm R.A."/>
            <person name="Benz J.P."/>
            <person name="Pilgard A."/>
        </authorList>
    </citation>
    <scope>NUCLEOTIDE SEQUENCE</scope>
    <source>
        <strain evidence="2">FPRL280</strain>
    </source>
</reference>
<proteinExistence type="predicted"/>
<accession>A0A8H7U4U2</accession>
<evidence type="ECO:0000313" key="2">
    <source>
        <dbReference type="EMBL" id="KAF9819432.1"/>
    </source>
</evidence>
<dbReference type="Proteomes" id="UP000639403">
    <property type="component" value="Unassembled WGS sequence"/>
</dbReference>
<comment type="caution">
    <text evidence="2">The sequence shown here is derived from an EMBL/GenBank/DDBJ whole genome shotgun (WGS) entry which is preliminary data.</text>
</comment>
<sequence>MIQSGDNTEVYSYLSRPRAPLKSDMKAFAVVMTDSPAIKSHTIAKDLCVHICVPSCKLKELLLKSILVHSQFIDIKHCVARNCRKARPLDDTRPANFMWNIHRVWWTGPLSIARNQKEELNMPSLSMKQKISRKGHCPGANAVAISNAARKCACTRAFVHDSAVSKLSTPSRPSRHAGYAHQPQNSSPLASSIPSSPTSSPGAEASARRRSQYKGHALSSPTATRTRRRVTLGDLSAPRFGPDDTPAKAEEAPRKTVLRERLRARCLERALRDRERKIAGRRHARSEASSDGDDDIMEDDDDDEEDDDEAVINDERGTGTDWRRRRTQLFRRLIANGRRKQQHQYRLSYAYDVGSSFDPDMEDINEWEQGPLDSPPISTTPEDLDEEELAAYAEEAALLEDLRPEDLYSLSDLDAWDVPEAPLPPLPRDKGKGRELPPTTDGDVDMTTS</sequence>
<dbReference type="EMBL" id="JADOXO010000019">
    <property type="protein sequence ID" value="KAF9819432.1"/>
    <property type="molecule type" value="Genomic_DNA"/>
</dbReference>
<name>A0A8H7U4U2_9APHY</name>
<protein>
    <submittedName>
        <fullName evidence="2">Uncharacterized protein</fullName>
    </submittedName>
</protein>
<reference evidence="2" key="1">
    <citation type="submission" date="2020-11" db="EMBL/GenBank/DDBJ databases">
        <authorList>
            <person name="Koelle M."/>
            <person name="Horta M.A.C."/>
            <person name="Nowrousian M."/>
            <person name="Ohm R.A."/>
            <person name="Benz P."/>
            <person name="Pilgard A."/>
        </authorList>
    </citation>
    <scope>NUCLEOTIDE SEQUENCE</scope>
    <source>
        <strain evidence="2">FPRL280</strain>
    </source>
</reference>
<feature type="compositionally biased region" description="Low complexity" evidence="1">
    <location>
        <begin position="186"/>
        <end position="201"/>
    </location>
</feature>
<evidence type="ECO:0000256" key="1">
    <source>
        <dbReference type="SAM" id="MobiDB-lite"/>
    </source>
</evidence>
<feature type="region of interest" description="Disordered" evidence="1">
    <location>
        <begin position="278"/>
        <end position="318"/>
    </location>
</feature>
<gene>
    <name evidence="2" type="ORF">IEO21_02175</name>
</gene>
<feature type="compositionally biased region" description="Acidic residues" evidence="1">
    <location>
        <begin position="290"/>
        <end position="312"/>
    </location>
</feature>
<organism evidence="2 3">
    <name type="scientific">Rhodonia placenta</name>
    <dbReference type="NCBI Taxonomy" id="104341"/>
    <lineage>
        <taxon>Eukaryota</taxon>
        <taxon>Fungi</taxon>
        <taxon>Dikarya</taxon>
        <taxon>Basidiomycota</taxon>
        <taxon>Agaricomycotina</taxon>
        <taxon>Agaricomycetes</taxon>
        <taxon>Polyporales</taxon>
        <taxon>Adustoporiaceae</taxon>
        <taxon>Rhodonia</taxon>
    </lineage>
</organism>